<dbReference type="InterPro" id="IPR036380">
    <property type="entry name" value="Isochorismatase-like_sf"/>
</dbReference>
<dbReference type="InterPro" id="IPR050272">
    <property type="entry name" value="Isochorismatase-like_hydrls"/>
</dbReference>
<proteinExistence type="predicted"/>
<sequence length="179" mass="19768">MSETALLILDVQIGVVADVAQTETLFATINRLREKARAQNAPVIYVQDIDVEGPDFAIHPAVAPTADDIIIRKAGNDAFFETPLQETMERLGIKHLVITGCKTDRCIDSTCRIIGNLGYDATLVKEGHSTSDNDVLRADQIIAHHNHVLNGFGVRTHGTLVRSVEEIEFLDPWPGHHQR</sequence>
<comment type="caution">
    <text evidence="3">The sequence shown here is derived from an EMBL/GenBank/DDBJ whole genome shotgun (WGS) entry which is preliminary data.</text>
</comment>
<evidence type="ECO:0000256" key="1">
    <source>
        <dbReference type="ARBA" id="ARBA00022801"/>
    </source>
</evidence>
<dbReference type="SUPFAM" id="SSF52499">
    <property type="entry name" value="Isochorismatase-like hydrolases"/>
    <property type="match status" value="1"/>
</dbReference>
<dbReference type="PANTHER" id="PTHR43540">
    <property type="entry name" value="PEROXYUREIDOACRYLATE/UREIDOACRYLATE AMIDOHYDROLASE-RELATED"/>
    <property type="match status" value="1"/>
</dbReference>
<dbReference type="Pfam" id="PF00857">
    <property type="entry name" value="Isochorismatase"/>
    <property type="match status" value="1"/>
</dbReference>
<accession>A0A326U1F2</accession>
<keyword evidence="1" id="KW-0378">Hydrolase</keyword>
<dbReference type="AlphaFoldDB" id="A0A326U1F2"/>
<reference evidence="3 4" key="1">
    <citation type="submission" date="2018-06" db="EMBL/GenBank/DDBJ databases">
        <title>Genomic Encyclopedia of Archaeal and Bacterial Type Strains, Phase II (KMG-II): from individual species to whole genera.</title>
        <authorList>
            <person name="Goeker M."/>
        </authorList>
    </citation>
    <scope>NUCLEOTIDE SEQUENCE [LARGE SCALE GENOMIC DNA]</scope>
    <source>
        <strain evidence="3 4">ATCC BAA-1881</strain>
    </source>
</reference>
<dbReference type="GO" id="GO:0016787">
    <property type="term" value="F:hydrolase activity"/>
    <property type="evidence" value="ECO:0007669"/>
    <property type="project" value="UniProtKB-KW"/>
</dbReference>
<dbReference type="EMBL" id="QKUF01000025">
    <property type="protein sequence ID" value="PZW23521.1"/>
    <property type="molecule type" value="Genomic_DNA"/>
</dbReference>
<protein>
    <submittedName>
        <fullName evidence="3">Nicotinamidase-related amidase</fullName>
    </submittedName>
</protein>
<dbReference type="RefSeq" id="WP_170142874.1">
    <property type="nucleotide sequence ID" value="NZ_BIFX01000003.1"/>
</dbReference>
<organism evidence="3 4">
    <name type="scientific">Thermosporothrix hazakensis</name>
    <dbReference type="NCBI Taxonomy" id="644383"/>
    <lineage>
        <taxon>Bacteria</taxon>
        <taxon>Bacillati</taxon>
        <taxon>Chloroflexota</taxon>
        <taxon>Ktedonobacteria</taxon>
        <taxon>Ktedonobacterales</taxon>
        <taxon>Thermosporotrichaceae</taxon>
        <taxon>Thermosporothrix</taxon>
    </lineage>
</organism>
<keyword evidence="4" id="KW-1185">Reference proteome</keyword>
<dbReference type="InterPro" id="IPR000868">
    <property type="entry name" value="Isochorismatase-like_dom"/>
</dbReference>
<dbReference type="Gene3D" id="3.40.50.850">
    <property type="entry name" value="Isochorismatase-like"/>
    <property type="match status" value="1"/>
</dbReference>
<evidence type="ECO:0000313" key="4">
    <source>
        <dbReference type="Proteomes" id="UP000248806"/>
    </source>
</evidence>
<gene>
    <name evidence="3" type="ORF">EI42_04904</name>
</gene>
<dbReference type="PANTHER" id="PTHR43540:SF14">
    <property type="entry name" value="ISOCHORISMATASE"/>
    <property type="match status" value="1"/>
</dbReference>
<name>A0A326U1F2_THEHA</name>
<evidence type="ECO:0000259" key="2">
    <source>
        <dbReference type="Pfam" id="PF00857"/>
    </source>
</evidence>
<feature type="domain" description="Isochorismatase-like" evidence="2">
    <location>
        <begin position="4"/>
        <end position="134"/>
    </location>
</feature>
<evidence type="ECO:0000313" key="3">
    <source>
        <dbReference type="EMBL" id="PZW23521.1"/>
    </source>
</evidence>
<dbReference type="Proteomes" id="UP000248806">
    <property type="component" value="Unassembled WGS sequence"/>
</dbReference>